<comment type="caution">
    <text evidence="8">The sequence shown here is derived from an EMBL/GenBank/DDBJ whole genome shotgun (WGS) entry which is preliminary data.</text>
</comment>
<evidence type="ECO:0000313" key="8">
    <source>
        <dbReference type="EMBL" id="GAU87480.1"/>
    </source>
</evidence>
<keyword evidence="4 6" id="KW-1133">Transmembrane helix</keyword>
<keyword evidence="5 6" id="KW-0472">Membrane</keyword>
<dbReference type="GO" id="GO:0005802">
    <property type="term" value="C:trans-Golgi network"/>
    <property type="evidence" value="ECO:0007669"/>
    <property type="project" value="TreeGrafter"/>
</dbReference>
<evidence type="ECO:0000259" key="7">
    <source>
        <dbReference type="Pfam" id="PF04893"/>
    </source>
</evidence>
<feature type="transmembrane region" description="Helical" evidence="6">
    <location>
        <begin position="151"/>
        <end position="170"/>
    </location>
</feature>
<evidence type="ECO:0000256" key="3">
    <source>
        <dbReference type="ARBA" id="ARBA00022692"/>
    </source>
</evidence>
<comment type="similarity">
    <text evidence="2 6">Belongs to the YIP1 family.</text>
</comment>
<sequence length="257" mass="27208">MSGYADEPAGFYPSSYAWSDPAAAAGVPGGPPIPNMMTPGVSAPPGPMYNPLAYGGPQATANMYAQQNDAVSQRFAQAGGYTGDDVEHEPPLLEELGINFDHILQKTMTVLNPFRRPDVTIMSDSDLAGPFVFCLLFGGLLLLHGKIHFGYIYGIGLLGCLGMYSLLSLMSVQGVSIGCVVSVLGYCLLPMVLLSAISIIATLQGLLGMIGVGLTILWCSWSASKLFVTALSMDHQQPLVAYPCALLYGVFSLLTVF</sequence>
<reference evidence="8 9" key="1">
    <citation type="journal article" date="2016" name="Nat. Commun.">
        <title>Extremotolerant tardigrade genome and improved radiotolerance of human cultured cells by tardigrade-unique protein.</title>
        <authorList>
            <person name="Hashimoto T."/>
            <person name="Horikawa D.D."/>
            <person name="Saito Y."/>
            <person name="Kuwahara H."/>
            <person name="Kozuka-Hata H."/>
            <person name="Shin-I T."/>
            <person name="Minakuchi Y."/>
            <person name="Ohishi K."/>
            <person name="Motoyama A."/>
            <person name="Aizu T."/>
            <person name="Enomoto A."/>
            <person name="Kondo K."/>
            <person name="Tanaka S."/>
            <person name="Hara Y."/>
            <person name="Koshikawa S."/>
            <person name="Sagara H."/>
            <person name="Miura T."/>
            <person name="Yokobori S."/>
            <person name="Miyagawa K."/>
            <person name="Suzuki Y."/>
            <person name="Kubo T."/>
            <person name="Oyama M."/>
            <person name="Kohara Y."/>
            <person name="Fujiyama A."/>
            <person name="Arakawa K."/>
            <person name="Katayama T."/>
            <person name="Toyoda A."/>
            <person name="Kunieda T."/>
        </authorList>
    </citation>
    <scope>NUCLEOTIDE SEQUENCE [LARGE SCALE GENOMIC DNA]</scope>
    <source>
        <strain evidence="8 9">YOKOZUNA-1</strain>
    </source>
</reference>
<keyword evidence="3 6" id="KW-0812">Transmembrane</keyword>
<dbReference type="PANTHER" id="PTHR21236">
    <property type="entry name" value="GOLGI MEMBRANE PROTEIN YIP1"/>
    <property type="match status" value="1"/>
</dbReference>
<dbReference type="InterPro" id="IPR045231">
    <property type="entry name" value="Yip1/4-like"/>
</dbReference>
<evidence type="ECO:0000256" key="1">
    <source>
        <dbReference type="ARBA" id="ARBA00004141"/>
    </source>
</evidence>
<feature type="transmembrane region" description="Helical" evidence="6">
    <location>
        <begin position="177"/>
        <end position="200"/>
    </location>
</feature>
<dbReference type="AlphaFoldDB" id="A0A1D1UG11"/>
<evidence type="ECO:0000256" key="6">
    <source>
        <dbReference type="RuleBase" id="RU361264"/>
    </source>
</evidence>
<evidence type="ECO:0000256" key="5">
    <source>
        <dbReference type="ARBA" id="ARBA00023136"/>
    </source>
</evidence>
<evidence type="ECO:0000313" key="9">
    <source>
        <dbReference type="Proteomes" id="UP000186922"/>
    </source>
</evidence>
<evidence type="ECO:0000256" key="2">
    <source>
        <dbReference type="ARBA" id="ARBA00010596"/>
    </source>
</evidence>
<accession>A0A1D1UG11</accession>
<feature type="transmembrane region" description="Helical" evidence="6">
    <location>
        <begin position="206"/>
        <end position="227"/>
    </location>
</feature>
<name>A0A1D1UG11_RAMVA</name>
<gene>
    <name evidence="8" type="primary">RvY_00315-1</name>
    <name evidence="8" type="synonym">RvY_00315.1</name>
    <name evidence="8" type="ORF">RvY_00315</name>
</gene>
<dbReference type="GO" id="GO:0000139">
    <property type="term" value="C:Golgi membrane"/>
    <property type="evidence" value="ECO:0007669"/>
    <property type="project" value="UniProtKB-SubCell"/>
</dbReference>
<feature type="domain" description="Yip1" evidence="7">
    <location>
        <begin position="121"/>
        <end position="253"/>
    </location>
</feature>
<organism evidence="8 9">
    <name type="scientific">Ramazzottius varieornatus</name>
    <name type="common">Water bear</name>
    <name type="synonym">Tardigrade</name>
    <dbReference type="NCBI Taxonomy" id="947166"/>
    <lineage>
        <taxon>Eukaryota</taxon>
        <taxon>Metazoa</taxon>
        <taxon>Ecdysozoa</taxon>
        <taxon>Tardigrada</taxon>
        <taxon>Eutardigrada</taxon>
        <taxon>Parachela</taxon>
        <taxon>Hypsibioidea</taxon>
        <taxon>Ramazzottiidae</taxon>
        <taxon>Ramazzottius</taxon>
    </lineage>
</organism>
<proteinExistence type="inferred from homology"/>
<dbReference type="PANTHER" id="PTHR21236:SF2">
    <property type="entry name" value="PROTEIN YIPF"/>
    <property type="match status" value="1"/>
</dbReference>
<protein>
    <recommendedName>
        <fullName evidence="6">Protein YIPF</fullName>
    </recommendedName>
</protein>
<dbReference type="GO" id="GO:0006888">
    <property type="term" value="P:endoplasmic reticulum to Golgi vesicle-mediated transport"/>
    <property type="evidence" value="ECO:0007669"/>
    <property type="project" value="InterPro"/>
</dbReference>
<keyword evidence="9" id="KW-1185">Reference proteome</keyword>
<evidence type="ECO:0000256" key="4">
    <source>
        <dbReference type="ARBA" id="ARBA00022989"/>
    </source>
</evidence>
<dbReference type="Proteomes" id="UP000186922">
    <property type="component" value="Unassembled WGS sequence"/>
</dbReference>
<feature type="transmembrane region" description="Helical" evidence="6">
    <location>
        <begin position="239"/>
        <end position="256"/>
    </location>
</feature>
<dbReference type="OrthoDB" id="440385at2759"/>
<feature type="transmembrane region" description="Helical" evidence="6">
    <location>
        <begin position="127"/>
        <end position="145"/>
    </location>
</feature>
<dbReference type="STRING" id="947166.A0A1D1UG11"/>
<dbReference type="InterPro" id="IPR006977">
    <property type="entry name" value="Yip1_dom"/>
</dbReference>
<dbReference type="Pfam" id="PF04893">
    <property type="entry name" value="Yip1"/>
    <property type="match status" value="1"/>
</dbReference>
<dbReference type="EMBL" id="BDGG01000001">
    <property type="protein sequence ID" value="GAU87480.1"/>
    <property type="molecule type" value="Genomic_DNA"/>
</dbReference>
<dbReference type="GO" id="GO:0048280">
    <property type="term" value="P:vesicle fusion with Golgi apparatus"/>
    <property type="evidence" value="ECO:0007669"/>
    <property type="project" value="TreeGrafter"/>
</dbReference>
<comment type="subcellular location">
    <subcellularLocation>
        <location evidence="6">Golgi apparatus membrane</location>
        <topology evidence="6">Multi-pass membrane protein</topology>
    </subcellularLocation>
    <subcellularLocation>
        <location evidence="1">Membrane</location>
        <topology evidence="1">Multi-pass membrane protein</topology>
    </subcellularLocation>
</comment>